<dbReference type="GO" id="GO:0005524">
    <property type="term" value="F:ATP binding"/>
    <property type="evidence" value="ECO:0007669"/>
    <property type="project" value="UniProtKB-KW"/>
</dbReference>
<keyword evidence="11" id="KW-1185">Reference proteome</keyword>
<dbReference type="SUPFAM" id="SSF55874">
    <property type="entry name" value="ATPase domain of HSP90 chaperone/DNA topoisomerase II/histidine kinase"/>
    <property type="match status" value="1"/>
</dbReference>
<evidence type="ECO:0000256" key="8">
    <source>
        <dbReference type="SAM" id="MobiDB-lite"/>
    </source>
</evidence>
<keyword evidence="5" id="KW-0547">Nucleotide-binding</keyword>
<dbReference type="InterPro" id="IPR035965">
    <property type="entry name" value="PAS-like_dom_sf"/>
</dbReference>
<keyword evidence="7" id="KW-0067">ATP-binding</keyword>
<dbReference type="EC" id="2.7.13.3" evidence="2"/>
<accession>A0A328AU98</accession>
<keyword evidence="4" id="KW-0808">Transferase</keyword>
<evidence type="ECO:0000256" key="2">
    <source>
        <dbReference type="ARBA" id="ARBA00012438"/>
    </source>
</evidence>
<evidence type="ECO:0000256" key="7">
    <source>
        <dbReference type="ARBA" id="ARBA00022840"/>
    </source>
</evidence>
<comment type="caution">
    <text evidence="10">The sequence shown here is derived from an EMBL/GenBank/DDBJ whole genome shotgun (WGS) entry which is preliminary data.</text>
</comment>
<dbReference type="Gene3D" id="3.30.450.20">
    <property type="entry name" value="PAS domain"/>
    <property type="match status" value="1"/>
</dbReference>
<dbReference type="Pfam" id="PF13188">
    <property type="entry name" value="PAS_8"/>
    <property type="match status" value="1"/>
</dbReference>
<dbReference type="InterPro" id="IPR003594">
    <property type="entry name" value="HATPase_dom"/>
</dbReference>
<evidence type="ECO:0000256" key="6">
    <source>
        <dbReference type="ARBA" id="ARBA00022777"/>
    </source>
</evidence>
<evidence type="ECO:0000256" key="3">
    <source>
        <dbReference type="ARBA" id="ARBA00022553"/>
    </source>
</evidence>
<evidence type="ECO:0000259" key="9">
    <source>
        <dbReference type="SMART" id="SM00387"/>
    </source>
</evidence>
<dbReference type="Gene3D" id="3.30.565.10">
    <property type="entry name" value="Histidine kinase-like ATPase, C-terminal domain"/>
    <property type="match status" value="1"/>
</dbReference>
<dbReference type="AlphaFoldDB" id="A0A328AU98"/>
<evidence type="ECO:0000313" key="11">
    <source>
        <dbReference type="Proteomes" id="UP000249842"/>
    </source>
</evidence>
<dbReference type="SUPFAM" id="SSF55785">
    <property type="entry name" value="PYP-like sensor domain (PAS domain)"/>
    <property type="match status" value="1"/>
</dbReference>
<dbReference type="EMBL" id="QFYP01000001">
    <property type="protein sequence ID" value="RAK58722.1"/>
    <property type="molecule type" value="Genomic_DNA"/>
</dbReference>
<gene>
    <name evidence="10" type="ORF">DJ021_02350</name>
</gene>
<dbReference type="Pfam" id="PF02518">
    <property type="entry name" value="HATPase_c"/>
    <property type="match status" value="1"/>
</dbReference>
<keyword evidence="6 10" id="KW-0418">Kinase</keyword>
<keyword evidence="3" id="KW-0597">Phosphoprotein</keyword>
<comment type="catalytic activity">
    <reaction evidence="1">
        <text>ATP + protein L-histidine = ADP + protein N-phospho-L-histidine.</text>
        <dbReference type="EC" id="2.7.13.3"/>
    </reaction>
</comment>
<dbReference type="InterPro" id="IPR000014">
    <property type="entry name" value="PAS"/>
</dbReference>
<evidence type="ECO:0000256" key="4">
    <source>
        <dbReference type="ARBA" id="ARBA00022679"/>
    </source>
</evidence>
<name>A0A328AU98_9CAUL</name>
<dbReference type="InterPro" id="IPR036890">
    <property type="entry name" value="HATPase_C_sf"/>
</dbReference>
<organism evidence="10 11">
    <name type="scientific">Phenylobacterium hankyongense</name>
    <dbReference type="NCBI Taxonomy" id="1813876"/>
    <lineage>
        <taxon>Bacteria</taxon>
        <taxon>Pseudomonadati</taxon>
        <taxon>Pseudomonadota</taxon>
        <taxon>Alphaproteobacteria</taxon>
        <taxon>Caulobacterales</taxon>
        <taxon>Caulobacteraceae</taxon>
        <taxon>Phenylobacterium</taxon>
    </lineage>
</organism>
<reference evidence="11" key="1">
    <citation type="submission" date="2018-05" db="EMBL/GenBank/DDBJ databases">
        <authorList>
            <person name="Li X."/>
        </authorList>
    </citation>
    <scope>NUCLEOTIDE SEQUENCE [LARGE SCALE GENOMIC DNA]</scope>
    <source>
        <strain evidence="11">HKS-05</strain>
    </source>
</reference>
<feature type="region of interest" description="Disordered" evidence="8">
    <location>
        <begin position="1"/>
        <end position="32"/>
    </location>
</feature>
<dbReference type="InterPro" id="IPR011495">
    <property type="entry name" value="Sig_transdc_His_kin_sub2_dim/P"/>
</dbReference>
<dbReference type="Proteomes" id="UP000249842">
    <property type="component" value="Unassembled WGS sequence"/>
</dbReference>
<dbReference type="Pfam" id="PF07568">
    <property type="entry name" value="HisKA_2"/>
    <property type="match status" value="1"/>
</dbReference>
<evidence type="ECO:0000313" key="10">
    <source>
        <dbReference type="EMBL" id="RAK58722.1"/>
    </source>
</evidence>
<evidence type="ECO:0000256" key="5">
    <source>
        <dbReference type="ARBA" id="ARBA00022741"/>
    </source>
</evidence>
<dbReference type="PANTHER" id="PTHR41523:SF8">
    <property type="entry name" value="ETHYLENE RESPONSE SENSOR PROTEIN"/>
    <property type="match status" value="1"/>
</dbReference>
<protein>
    <recommendedName>
        <fullName evidence="2">histidine kinase</fullName>
        <ecNumber evidence="2">2.7.13.3</ecNumber>
    </recommendedName>
</protein>
<feature type="domain" description="Histidine kinase/HSP90-like ATPase" evidence="9">
    <location>
        <begin position="273"/>
        <end position="372"/>
    </location>
</feature>
<dbReference type="OrthoDB" id="9767435at2"/>
<dbReference type="GO" id="GO:0004673">
    <property type="term" value="F:protein histidine kinase activity"/>
    <property type="evidence" value="ECO:0007669"/>
    <property type="project" value="UniProtKB-EC"/>
</dbReference>
<sequence>MASPARRSPQSGPVADVTSDDIPSGPVEQFLDSPDLADALGSDRFKQFLDQVPVAIAVSELHPSERIVYGNVQFERLTGQPTSDILGQRWERLPGAAVDPQQPRPMGEAVAEERDYIGAFTIPHAGGERTVDAWSNIIEDDDATPVYRLVALVEAASRNPTILDEMAERVREKDTQLRELQHRVKNNLQMITALIRIEAKGVADRSTGEGFDRLAGRVEALGLLYRSLGESATEDAVDLGVYLSEIASAVMRAHAVEGIHLDLQVDTWPVSIDVAMPAGLVVNELLINALKHAFVGRDGGTITLHCTAEDGRCRVVVADDGVGLPPGVSWPKTGKLSALIVRSLEQNAKAKLGVRSAPGEGMRVTIDFPRAAV</sequence>
<evidence type="ECO:0000256" key="1">
    <source>
        <dbReference type="ARBA" id="ARBA00000085"/>
    </source>
</evidence>
<dbReference type="SMART" id="SM00387">
    <property type="entry name" value="HATPase_c"/>
    <property type="match status" value="1"/>
</dbReference>
<dbReference type="PANTHER" id="PTHR41523">
    <property type="entry name" value="TWO-COMPONENT SYSTEM SENSOR PROTEIN"/>
    <property type="match status" value="1"/>
</dbReference>
<proteinExistence type="predicted"/>